<keyword evidence="14" id="KW-0675">Receptor</keyword>
<dbReference type="AlphaFoldDB" id="A0A176YBT3"/>
<evidence type="ECO:0000256" key="7">
    <source>
        <dbReference type="ARBA" id="ARBA00023237"/>
    </source>
</evidence>
<keyword evidence="7 8" id="KW-0998">Cell outer membrane</keyword>
<feature type="signal peptide" evidence="11">
    <location>
        <begin position="1"/>
        <end position="28"/>
    </location>
</feature>
<reference evidence="14 15" key="1">
    <citation type="submission" date="2016-03" db="EMBL/GenBank/DDBJ databases">
        <title>Draft Genome Sequence of the Strain BR 10245 (Bradyrhizobium sp.) isolated from nodules of Centrolobium paraense.</title>
        <authorList>
            <person name="Simoes-Araujo J.L.Sr."/>
            <person name="Barauna A.C."/>
            <person name="Silva K."/>
            <person name="Zilli J.E."/>
        </authorList>
    </citation>
    <scope>NUCLEOTIDE SEQUENCE [LARGE SCALE GENOMIC DNA]</scope>
    <source>
        <strain evidence="14 15">BR 10245</strain>
    </source>
</reference>
<protein>
    <submittedName>
        <fullName evidence="14">TonB-dependent receptor</fullName>
    </submittedName>
</protein>
<evidence type="ECO:0000256" key="5">
    <source>
        <dbReference type="ARBA" id="ARBA00023077"/>
    </source>
</evidence>
<dbReference type="SUPFAM" id="SSF56935">
    <property type="entry name" value="Porins"/>
    <property type="match status" value="1"/>
</dbReference>
<comment type="similarity">
    <text evidence="8 9">Belongs to the TonB-dependent receptor family.</text>
</comment>
<dbReference type="PANTHER" id="PTHR30069">
    <property type="entry name" value="TONB-DEPENDENT OUTER MEMBRANE RECEPTOR"/>
    <property type="match status" value="1"/>
</dbReference>
<evidence type="ECO:0000256" key="8">
    <source>
        <dbReference type="PROSITE-ProRule" id="PRU01360"/>
    </source>
</evidence>
<evidence type="ECO:0000313" key="14">
    <source>
        <dbReference type="EMBL" id="OAF01751.1"/>
    </source>
</evidence>
<evidence type="ECO:0000259" key="12">
    <source>
        <dbReference type="Pfam" id="PF00593"/>
    </source>
</evidence>
<keyword evidence="15" id="KW-1185">Reference proteome</keyword>
<evidence type="ECO:0000256" key="10">
    <source>
        <dbReference type="SAM" id="MobiDB-lite"/>
    </source>
</evidence>
<gene>
    <name evidence="14" type="ORF">AYJ54_04195</name>
</gene>
<keyword evidence="11" id="KW-0732">Signal</keyword>
<dbReference type="EMBL" id="LUUB01000101">
    <property type="protein sequence ID" value="OAF01751.1"/>
    <property type="molecule type" value="Genomic_DNA"/>
</dbReference>
<dbReference type="InterPro" id="IPR000531">
    <property type="entry name" value="Beta-barrel_TonB"/>
</dbReference>
<sequence length="788" mass="84484">MNFELRRAQRLGGASLLLLGAAATPALAQELAQDKPAATELPAVTVTAPSPIQRRAVVPSRTTSRVARAAPARNRERAPEAPPPPAAPQQGVLPIVTNQFATVTVVPNEEIRREGTAQLGDLLFSKPGITGSTFAPGASSRPVIRGLDVNRVGIVENGTNAGGASDLGEDHFVPVDPLATNQVEVIRGPAAMRYGSTSIGGVVSATNNRIPDALPSCAAPPFQSYGLPAKAPLADTQSSPCVNVETRTSVSSVDRGVDGGILLDTGGGNFAFHADAYGRKASDYSIPSYPYLFDHTRPVNGQQPNSAMQADGASIGGSYIFTGGFIGAAITQNDSLYHIPGIDGADHNTRIDAHQTKITTKGEYRPDAAAIDTIRFWAGATDYRHNEIGLADPTDPFSDGVRQTFTNKEQELRIETQLMPFNARFAEVTTAFGFQAGHQELTAPSPDDPGSLFNGLWNPNNNNRVAGYVFNEFKFSEQTKAQIAGRIEHVELHGSTPNFPADYLPDGAPQVNIARNPSFTPISGSVGLLQDLPGGMVGSITAQYVERAPKPAELFSRGAHDATATFDIGNPNLLIETAKSVEIGLRKATGPFRFEATAFYTRFDNFIFRRLTGVMCDDDFASCGTPDAELNQAVYSQRDATFRGGEFQSQLDVGAFHGGIWGIENQFDVVRATFTDGTNVPRIPPLRMGGGVFWRDDNWLMRVNLLHAFAQNNVAVIAETPTPGYNLLKAEVSYKTKLASNWFGAREMTAGIVGNNLLNESIRNSVSYTKDQVLLPGIGVRAFANFKF</sequence>
<keyword evidence="4 8" id="KW-0812">Transmembrane</keyword>
<evidence type="ECO:0000313" key="15">
    <source>
        <dbReference type="Proteomes" id="UP000076959"/>
    </source>
</evidence>
<dbReference type="Gene3D" id="2.170.130.10">
    <property type="entry name" value="TonB-dependent receptor, plug domain"/>
    <property type="match status" value="1"/>
</dbReference>
<evidence type="ECO:0000256" key="1">
    <source>
        <dbReference type="ARBA" id="ARBA00004571"/>
    </source>
</evidence>
<evidence type="ECO:0000256" key="2">
    <source>
        <dbReference type="ARBA" id="ARBA00022448"/>
    </source>
</evidence>
<evidence type="ECO:0000256" key="4">
    <source>
        <dbReference type="ARBA" id="ARBA00022692"/>
    </source>
</evidence>
<dbReference type="Pfam" id="PF07715">
    <property type="entry name" value="Plug"/>
    <property type="match status" value="1"/>
</dbReference>
<keyword evidence="2 8" id="KW-0813">Transport</keyword>
<dbReference type="InterPro" id="IPR012910">
    <property type="entry name" value="Plug_dom"/>
</dbReference>
<dbReference type="OrthoDB" id="9795928at2"/>
<organism evidence="14 15">
    <name type="scientific">Bradyrhizobium centrolobii</name>
    <dbReference type="NCBI Taxonomy" id="1505087"/>
    <lineage>
        <taxon>Bacteria</taxon>
        <taxon>Pseudomonadati</taxon>
        <taxon>Pseudomonadota</taxon>
        <taxon>Alphaproteobacteria</taxon>
        <taxon>Hyphomicrobiales</taxon>
        <taxon>Nitrobacteraceae</taxon>
        <taxon>Bradyrhizobium</taxon>
    </lineage>
</organism>
<comment type="subcellular location">
    <subcellularLocation>
        <location evidence="1 8">Cell outer membrane</location>
        <topology evidence="1 8">Multi-pass membrane protein</topology>
    </subcellularLocation>
</comment>
<dbReference type="GO" id="GO:0044718">
    <property type="term" value="P:siderophore transmembrane transport"/>
    <property type="evidence" value="ECO:0007669"/>
    <property type="project" value="TreeGrafter"/>
</dbReference>
<name>A0A176YBT3_9BRAD</name>
<keyword evidence="3 8" id="KW-1134">Transmembrane beta strand</keyword>
<dbReference type="InterPro" id="IPR037066">
    <property type="entry name" value="Plug_dom_sf"/>
</dbReference>
<accession>A0A176YBT3</accession>
<dbReference type="PANTHER" id="PTHR30069:SF40">
    <property type="entry name" value="TONB-DEPENDENT RECEPTOR NMB0964-RELATED"/>
    <property type="match status" value="1"/>
</dbReference>
<feature type="domain" description="TonB-dependent receptor plug" evidence="13">
    <location>
        <begin position="101"/>
        <end position="202"/>
    </location>
</feature>
<evidence type="ECO:0000259" key="13">
    <source>
        <dbReference type="Pfam" id="PF07715"/>
    </source>
</evidence>
<dbReference type="STRING" id="1505087.AYJ54_04195"/>
<dbReference type="PROSITE" id="PS52016">
    <property type="entry name" value="TONB_DEPENDENT_REC_3"/>
    <property type="match status" value="1"/>
</dbReference>
<keyword evidence="6 8" id="KW-0472">Membrane</keyword>
<comment type="caution">
    <text evidence="14">The sequence shown here is derived from an EMBL/GenBank/DDBJ whole genome shotgun (WGS) entry which is preliminary data.</text>
</comment>
<feature type="domain" description="TonB-dependent receptor-like beta-barrel" evidence="12">
    <location>
        <begin position="319"/>
        <end position="757"/>
    </location>
</feature>
<dbReference type="Proteomes" id="UP000076959">
    <property type="component" value="Unassembled WGS sequence"/>
</dbReference>
<dbReference type="InterPro" id="IPR036942">
    <property type="entry name" value="Beta-barrel_TonB_sf"/>
</dbReference>
<feature type="chain" id="PRO_5008054412" evidence="11">
    <location>
        <begin position="29"/>
        <end position="788"/>
    </location>
</feature>
<dbReference type="GO" id="GO:0015344">
    <property type="term" value="F:siderophore uptake transmembrane transporter activity"/>
    <property type="evidence" value="ECO:0007669"/>
    <property type="project" value="TreeGrafter"/>
</dbReference>
<dbReference type="InterPro" id="IPR039426">
    <property type="entry name" value="TonB-dep_rcpt-like"/>
</dbReference>
<dbReference type="Gene3D" id="2.40.170.20">
    <property type="entry name" value="TonB-dependent receptor, beta-barrel domain"/>
    <property type="match status" value="1"/>
</dbReference>
<evidence type="ECO:0000256" key="3">
    <source>
        <dbReference type="ARBA" id="ARBA00022452"/>
    </source>
</evidence>
<dbReference type="GO" id="GO:0009279">
    <property type="term" value="C:cell outer membrane"/>
    <property type="evidence" value="ECO:0007669"/>
    <property type="project" value="UniProtKB-SubCell"/>
</dbReference>
<proteinExistence type="inferred from homology"/>
<evidence type="ECO:0000256" key="6">
    <source>
        <dbReference type="ARBA" id="ARBA00023136"/>
    </source>
</evidence>
<evidence type="ECO:0000256" key="11">
    <source>
        <dbReference type="SAM" id="SignalP"/>
    </source>
</evidence>
<dbReference type="RefSeq" id="WP_063707030.1">
    <property type="nucleotide sequence ID" value="NZ_LUUB01000101.1"/>
</dbReference>
<dbReference type="Pfam" id="PF00593">
    <property type="entry name" value="TonB_dep_Rec_b-barrel"/>
    <property type="match status" value="1"/>
</dbReference>
<keyword evidence="5 9" id="KW-0798">TonB box</keyword>
<evidence type="ECO:0000256" key="9">
    <source>
        <dbReference type="RuleBase" id="RU003357"/>
    </source>
</evidence>
<feature type="region of interest" description="Disordered" evidence="10">
    <location>
        <begin position="55"/>
        <end position="92"/>
    </location>
</feature>